<feature type="domain" description="Glycosyl hydrolase family 13 catalytic" evidence="1">
    <location>
        <begin position="1"/>
        <end position="332"/>
    </location>
</feature>
<dbReference type="EMBL" id="JADWYR010000003">
    <property type="protein sequence ID" value="MBG9378730.1"/>
    <property type="molecule type" value="Genomic_DNA"/>
</dbReference>
<dbReference type="Proteomes" id="UP000628448">
    <property type="component" value="Unassembled WGS sequence"/>
</dbReference>
<accession>A0A931H0G4</accession>
<gene>
    <name evidence="2" type="ORF">I5907_21035</name>
</gene>
<evidence type="ECO:0000259" key="1">
    <source>
        <dbReference type="SMART" id="SM00642"/>
    </source>
</evidence>
<dbReference type="SUPFAM" id="SSF51011">
    <property type="entry name" value="Glycosyl hydrolase domain"/>
    <property type="match status" value="1"/>
</dbReference>
<dbReference type="GO" id="GO:0005975">
    <property type="term" value="P:carbohydrate metabolic process"/>
    <property type="evidence" value="ECO:0007669"/>
    <property type="project" value="InterPro"/>
</dbReference>
<sequence length="423" mass="49587">MADLFNRVEWMYGSNIYEVNIRQYTPEGTFTAFEKHIPRLQDMGVKILWLMPVTPISKEKRQGTLGSYYACSSYTTINPEFGTLDDFKHLVHAAHNAGMKLIIDWVANHTGWDHHWSKEHPDWYLKDELGRFYDPNGWEDVIDLDYRNNDMRKALKDAMLYWIKECDIDGFRCDMAHLVPLDFWVDARLACDAVKPLFWLAECDVMEYHKVFDVSYAWEWMRITEEMVKRSLSLQTKRDVLLKYSQYPKGANKLFFTSNHDENSWNGTEYEKYGAAAKAMAVFTVTWPGMPLLYSGQELPNHKRLKFFEKDCIEWQPNILLHDFYKKLFHLLYVNPALHNHAQLYTLQTGADDKVLAYLLVSNASKVLVILNLSANDKVICAVQHELLHADYINLFSGLQHTLNNAERFELQAWEYVVYATDM</sequence>
<dbReference type="InterPro" id="IPR006047">
    <property type="entry name" value="GH13_cat_dom"/>
</dbReference>
<protein>
    <submittedName>
        <fullName evidence="2">1,4-alpha-glucan branching protein</fullName>
    </submittedName>
</protein>
<evidence type="ECO:0000313" key="3">
    <source>
        <dbReference type="Proteomes" id="UP000628448"/>
    </source>
</evidence>
<keyword evidence="3" id="KW-1185">Reference proteome</keyword>
<dbReference type="AlphaFoldDB" id="A0A931H0G4"/>
<reference evidence="2" key="1">
    <citation type="submission" date="2020-11" db="EMBL/GenBank/DDBJ databases">
        <title>Bacterial whole genome sequence for Panacibacter sp. DH6.</title>
        <authorList>
            <person name="Le V."/>
            <person name="Ko S."/>
            <person name="Ahn C.-Y."/>
            <person name="Oh H.-M."/>
        </authorList>
    </citation>
    <scope>NUCLEOTIDE SEQUENCE</scope>
    <source>
        <strain evidence="2">DH6</strain>
    </source>
</reference>
<evidence type="ECO:0000313" key="2">
    <source>
        <dbReference type="EMBL" id="MBG9378730.1"/>
    </source>
</evidence>
<proteinExistence type="predicted"/>
<dbReference type="PANTHER" id="PTHR47786">
    <property type="entry name" value="ALPHA-1,4-GLUCAN:MALTOSE-1-PHOSPHATE MALTOSYLTRANSFERASE"/>
    <property type="match status" value="1"/>
</dbReference>
<dbReference type="InterPro" id="IPR017853">
    <property type="entry name" value="GH"/>
</dbReference>
<organism evidence="2 3">
    <name type="scientific">Panacibacter microcysteis</name>
    <dbReference type="NCBI Taxonomy" id="2793269"/>
    <lineage>
        <taxon>Bacteria</taxon>
        <taxon>Pseudomonadati</taxon>
        <taxon>Bacteroidota</taxon>
        <taxon>Chitinophagia</taxon>
        <taxon>Chitinophagales</taxon>
        <taxon>Chitinophagaceae</taxon>
        <taxon>Panacibacter</taxon>
    </lineage>
</organism>
<dbReference type="CDD" id="cd11313">
    <property type="entry name" value="AmyAc_arch_bac_AmyA"/>
    <property type="match status" value="1"/>
</dbReference>
<dbReference type="SMART" id="SM00642">
    <property type="entry name" value="Aamy"/>
    <property type="match status" value="1"/>
</dbReference>
<comment type="caution">
    <text evidence="2">The sequence shown here is derived from an EMBL/GenBank/DDBJ whole genome shotgun (WGS) entry which is preliminary data.</text>
</comment>
<name>A0A931H0G4_9BACT</name>
<dbReference type="SUPFAM" id="SSF51445">
    <property type="entry name" value="(Trans)glycosidases"/>
    <property type="match status" value="1"/>
</dbReference>
<dbReference type="Gene3D" id="3.20.20.80">
    <property type="entry name" value="Glycosidases"/>
    <property type="match status" value="1"/>
</dbReference>
<dbReference type="RefSeq" id="WP_196992822.1">
    <property type="nucleotide sequence ID" value="NZ_JADWYR010000003.1"/>
</dbReference>
<dbReference type="PANTHER" id="PTHR47786:SF2">
    <property type="entry name" value="GLYCOSYL HYDROLASE FAMILY 13 CATALYTIC DOMAIN-CONTAINING PROTEIN"/>
    <property type="match status" value="1"/>
</dbReference>
<dbReference type="Pfam" id="PF00128">
    <property type="entry name" value="Alpha-amylase"/>
    <property type="match status" value="2"/>
</dbReference>